<dbReference type="HOGENOM" id="CLU_054727_0_0_6"/>
<dbReference type="PANTHER" id="PTHR10983:SF16">
    <property type="entry name" value="LYSOCARDIOLIPIN ACYLTRANSFERASE 1"/>
    <property type="match status" value="1"/>
</dbReference>
<dbReference type="SUPFAM" id="SSF69593">
    <property type="entry name" value="Glycerol-3-phosphate (1)-acyltransferase"/>
    <property type="match status" value="1"/>
</dbReference>
<feature type="transmembrane region" description="Helical" evidence="1">
    <location>
        <begin position="12"/>
        <end position="38"/>
    </location>
</feature>
<dbReference type="PANTHER" id="PTHR10983">
    <property type="entry name" value="1-ACYLGLYCEROL-3-PHOSPHATE ACYLTRANSFERASE-RELATED"/>
    <property type="match status" value="1"/>
</dbReference>
<sequence length="316" mass="36600">MDKRPPSKPYDYLLGILSSVVLLGHTVLLGVFLYVFILLKWALPGKGRDFGDWGVHYIAFHWLDGILWWIEHIYRPKWQLNGLSEGNPKGWYLITANHQSWVDIFVLYNLYHGKVPFLKFFIKDELKYIPIVGQAWKALDFPFMKRYSKSFLKKHPERAGDDLKETQEACEKFSRMPTSVMNFLEGTRFTKEKHAAQKSQYKHLLRPKAGGLAFAMQALGDKFDTLTNVTIVYPGGVPNFWDCLCGRLGTIVVRCEEVPIPAAYSQGSYQDDRELRVQIQNWVSDIWLNKDHQITQVLHEYETKNKSNESGVPLDI</sequence>
<dbReference type="GO" id="GO:0016746">
    <property type="term" value="F:acyltransferase activity"/>
    <property type="evidence" value="ECO:0007669"/>
    <property type="project" value="UniProtKB-KW"/>
</dbReference>
<keyword evidence="3" id="KW-0012">Acyltransferase</keyword>
<dbReference type="STRING" id="207949.RED65_10654"/>
<dbReference type="AlphaFoldDB" id="Q1N5U5"/>
<evidence type="ECO:0000313" key="3">
    <source>
        <dbReference type="EMBL" id="EAT13847.1"/>
    </source>
</evidence>
<feature type="domain" description="Phospholipid/glycerol acyltransferase" evidence="2">
    <location>
        <begin position="92"/>
        <end position="234"/>
    </location>
</feature>
<keyword evidence="1" id="KW-0812">Transmembrane</keyword>
<keyword evidence="3" id="KW-0808">Transferase</keyword>
<evidence type="ECO:0000256" key="1">
    <source>
        <dbReference type="SAM" id="Phobius"/>
    </source>
</evidence>
<dbReference type="OrthoDB" id="319710at2"/>
<protein>
    <submittedName>
        <fullName evidence="3">Phospholipid/glycerol acyltransferase</fullName>
    </submittedName>
</protein>
<reference evidence="3 4" key="1">
    <citation type="submission" date="2006-03" db="EMBL/GenBank/DDBJ databases">
        <authorList>
            <person name="Pinhassi J."/>
            <person name="Pedros-Alio C."/>
            <person name="Ferriera S."/>
            <person name="Johnson J."/>
            <person name="Kravitz S."/>
            <person name="Halpern A."/>
            <person name="Remington K."/>
            <person name="Beeson K."/>
            <person name="Tran B."/>
            <person name="Rogers Y.-H."/>
            <person name="Friedman R."/>
            <person name="Venter J.C."/>
        </authorList>
    </citation>
    <scope>NUCLEOTIDE SEQUENCE [LARGE SCALE GENOMIC DNA]</scope>
    <source>
        <strain evidence="3 4">RED65</strain>
    </source>
</reference>
<keyword evidence="4" id="KW-1185">Reference proteome</keyword>
<keyword evidence="1" id="KW-1133">Transmembrane helix</keyword>
<keyword evidence="1" id="KW-0472">Membrane</keyword>
<dbReference type="CDD" id="cd07990">
    <property type="entry name" value="LPLAT_LCLAT1-like"/>
    <property type="match status" value="1"/>
</dbReference>
<gene>
    <name evidence="3" type="ORF">RED65_10654</name>
</gene>
<evidence type="ECO:0000313" key="4">
    <source>
        <dbReference type="Proteomes" id="UP000004263"/>
    </source>
</evidence>
<dbReference type="NCBIfam" id="NF010621">
    <property type="entry name" value="PRK14014.1"/>
    <property type="match status" value="1"/>
</dbReference>
<name>Q1N5U5_9GAMM</name>
<dbReference type="Pfam" id="PF01553">
    <property type="entry name" value="Acyltransferase"/>
    <property type="match status" value="1"/>
</dbReference>
<proteinExistence type="predicted"/>
<comment type="caution">
    <text evidence="3">The sequence shown here is derived from an EMBL/GenBank/DDBJ whole genome shotgun (WGS) entry which is preliminary data.</text>
</comment>
<dbReference type="InterPro" id="IPR002123">
    <property type="entry name" value="Plipid/glycerol_acylTrfase"/>
</dbReference>
<dbReference type="SMART" id="SM00563">
    <property type="entry name" value="PlsC"/>
    <property type="match status" value="1"/>
</dbReference>
<dbReference type="EMBL" id="AAQH01000001">
    <property type="protein sequence ID" value="EAT13847.1"/>
    <property type="molecule type" value="Genomic_DNA"/>
</dbReference>
<evidence type="ECO:0000259" key="2">
    <source>
        <dbReference type="SMART" id="SM00563"/>
    </source>
</evidence>
<dbReference type="Proteomes" id="UP000004263">
    <property type="component" value="Unassembled WGS sequence"/>
</dbReference>
<dbReference type="RefSeq" id="WP_007017268.1">
    <property type="nucleotide sequence ID" value="NZ_CH724113.1"/>
</dbReference>
<accession>Q1N5U5</accession>
<organism evidence="3 4">
    <name type="scientific">Bermanella marisrubri</name>
    <dbReference type="NCBI Taxonomy" id="207949"/>
    <lineage>
        <taxon>Bacteria</taxon>
        <taxon>Pseudomonadati</taxon>
        <taxon>Pseudomonadota</taxon>
        <taxon>Gammaproteobacteria</taxon>
        <taxon>Oceanospirillales</taxon>
        <taxon>Oceanospirillaceae</taxon>
        <taxon>Bermanella</taxon>
    </lineage>
</organism>